<accession>K2QFE3</accession>
<proteinExistence type="predicted"/>
<gene>
    <name evidence="1" type="ORF">C426_0430</name>
</gene>
<dbReference type="EMBL" id="AMQS01000004">
    <property type="protein sequence ID" value="EKF52157.1"/>
    <property type="molecule type" value="Genomic_DNA"/>
</dbReference>
<evidence type="ECO:0000313" key="1">
    <source>
        <dbReference type="EMBL" id="EKF52157.1"/>
    </source>
</evidence>
<dbReference type="Gene3D" id="3.30.300.20">
    <property type="match status" value="1"/>
</dbReference>
<name>K2QFE3_9LACT</name>
<sequence>MVKHIFNSKITWPGGRDAVGDIQTGVLQEKISIPASMDGPGLGTNPDEMLLGAASTCYTITLAALLERNQIDAVTFHVDSEATVSVEKGVFKYEKIIHSVYLKVAKGTDLEKTRRLALYAENSCMISRALQGNVVIEMKLKLEVE</sequence>
<dbReference type="InterPro" id="IPR019905">
    <property type="entry name" value="OsmC-like_firmicutes"/>
</dbReference>
<dbReference type="InterPro" id="IPR036102">
    <property type="entry name" value="OsmC/Ohrsf"/>
</dbReference>
<dbReference type="InterPro" id="IPR015946">
    <property type="entry name" value="KH_dom-like_a/b"/>
</dbReference>
<comment type="caution">
    <text evidence="1">The sequence shown here is derived from an EMBL/GenBank/DDBJ whole genome shotgun (WGS) entry which is preliminary data.</text>
</comment>
<dbReference type="InterPro" id="IPR052707">
    <property type="entry name" value="OsmC_Ohr_Peroxiredoxin"/>
</dbReference>
<dbReference type="PATRIC" id="fig|1231377.3.peg.432"/>
<organism evidence="1 2">
    <name type="scientific">Lactococcus garvieae DCC43</name>
    <dbReference type="NCBI Taxonomy" id="1231377"/>
    <lineage>
        <taxon>Bacteria</taxon>
        <taxon>Bacillati</taxon>
        <taxon>Bacillota</taxon>
        <taxon>Bacilli</taxon>
        <taxon>Lactobacillales</taxon>
        <taxon>Streptococcaceae</taxon>
        <taxon>Lactococcus</taxon>
    </lineage>
</organism>
<dbReference type="InterPro" id="IPR003718">
    <property type="entry name" value="OsmC/Ohr_fam"/>
</dbReference>
<evidence type="ECO:0008006" key="3">
    <source>
        <dbReference type="Google" id="ProtNLM"/>
    </source>
</evidence>
<evidence type="ECO:0000313" key="2">
    <source>
        <dbReference type="Proteomes" id="UP000006787"/>
    </source>
</evidence>
<dbReference type="SUPFAM" id="SSF82784">
    <property type="entry name" value="OsmC-like"/>
    <property type="match status" value="1"/>
</dbReference>
<protein>
    <recommendedName>
        <fullName evidence="3">OsmC/Ohr family protein</fullName>
    </recommendedName>
</protein>
<reference evidence="1 2" key="1">
    <citation type="journal article" date="2012" name="J. Bacteriol.">
        <title>Genome Sequence of the Bacteriocin-Producing Strain Lactococcus garvieae DCC43.</title>
        <authorList>
            <person name="Gabrielsen C."/>
            <person name="Brede D.A."/>
            <person name="Hernandez P.E."/>
            <person name="Nes I.F."/>
            <person name="Diep D.B."/>
        </authorList>
    </citation>
    <scope>NUCLEOTIDE SEQUENCE [LARGE SCALE GENOMIC DNA]</scope>
    <source>
        <strain evidence="1 2">DCC43</strain>
    </source>
</reference>
<dbReference type="RefSeq" id="WP_003134655.1">
    <property type="nucleotide sequence ID" value="NZ_AMQS01000004.1"/>
</dbReference>
<dbReference type="Proteomes" id="UP000006787">
    <property type="component" value="Unassembled WGS sequence"/>
</dbReference>
<dbReference type="AlphaFoldDB" id="K2QFE3"/>
<dbReference type="NCBIfam" id="TIGR03563">
    <property type="entry name" value="perox_SACOL1771"/>
    <property type="match status" value="1"/>
</dbReference>
<dbReference type="eggNOG" id="COG1764">
    <property type="taxonomic scope" value="Bacteria"/>
</dbReference>
<dbReference type="PANTHER" id="PTHR42830">
    <property type="entry name" value="OSMOTICALLY INDUCIBLE FAMILY PROTEIN"/>
    <property type="match status" value="1"/>
</dbReference>
<dbReference type="PANTHER" id="PTHR42830:SF2">
    <property type="entry name" value="OSMC_OHR FAMILY PROTEIN"/>
    <property type="match status" value="1"/>
</dbReference>
<dbReference type="Pfam" id="PF02566">
    <property type="entry name" value="OsmC"/>
    <property type="match status" value="1"/>
</dbReference>